<feature type="coiled-coil region" evidence="1">
    <location>
        <begin position="306"/>
        <end position="442"/>
    </location>
</feature>
<dbReference type="EMBL" id="CAJOBH010000002">
    <property type="protein sequence ID" value="CAF3745255.1"/>
    <property type="molecule type" value="Genomic_DNA"/>
</dbReference>
<dbReference type="EMBL" id="CAJNRF010006075">
    <property type="protein sequence ID" value="CAF2078210.1"/>
    <property type="molecule type" value="Genomic_DNA"/>
</dbReference>
<evidence type="ECO:0000313" key="4">
    <source>
        <dbReference type="EMBL" id="CAF1628156.1"/>
    </source>
</evidence>
<dbReference type="Proteomes" id="UP000663866">
    <property type="component" value="Unassembled WGS sequence"/>
</dbReference>
<feature type="compositionally biased region" description="Acidic residues" evidence="2">
    <location>
        <begin position="66"/>
        <end position="79"/>
    </location>
</feature>
<evidence type="ECO:0000313" key="10">
    <source>
        <dbReference type="EMBL" id="CAF3821329.1"/>
    </source>
</evidence>
<accession>A0A815CQE1</accession>
<dbReference type="AlphaFoldDB" id="A0A815CQE1"/>
<keyword evidence="12" id="KW-1185">Reference proteome</keyword>
<dbReference type="EMBL" id="CAJNOW010000632">
    <property type="protein sequence ID" value="CAF1286830.1"/>
    <property type="molecule type" value="Genomic_DNA"/>
</dbReference>
<dbReference type="Proteomes" id="UP000663834">
    <property type="component" value="Unassembled WGS sequence"/>
</dbReference>
<evidence type="ECO:0000313" key="11">
    <source>
        <dbReference type="Proteomes" id="UP000663834"/>
    </source>
</evidence>
<evidence type="ECO:0000256" key="2">
    <source>
        <dbReference type="SAM" id="MobiDB-lite"/>
    </source>
</evidence>
<dbReference type="Proteomes" id="UP000676336">
    <property type="component" value="Unassembled WGS sequence"/>
</dbReference>
<evidence type="ECO:0000256" key="1">
    <source>
        <dbReference type="SAM" id="Coils"/>
    </source>
</evidence>
<feature type="coiled-coil region" evidence="1">
    <location>
        <begin position="521"/>
        <end position="616"/>
    </location>
</feature>
<dbReference type="EMBL" id="CAJOBJ010000419">
    <property type="protein sequence ID" value="CAF3821329.1"/>
    <property type="molecule type" value="Genomic_DNA"/>
</dbReference>
<reference evidence="3" key="1">
    <citation type="submission" date="2021-02" db="EMBL/GenBank/DDBJ databases">
        <authorList>
            <person name="Nowell W R."/>
        </authorList>
    </citation>
    <scope>NUCLEOTIDE SEQUENCE</scope>
</reference>
<dbReference type="Proteomes" id="UP000663855">
    <property type="component" value="Unassembled WGS sequence"/>
</dbReference>
<evidence type="ECO:0000313" key="5">
    <source>
        <dbReference type="EMBL" id="CAF2078210.1"/>
    </source>
</evidence>
<keyword evidence="1" id="KW-0175">Coiled coil</keyword>
<sequence length="635" mass="76479">MDSISNSGVSLILNPTIANEINDNQHQHDLSICEEEFENQEEIQQMLANAFDSQSLSNTDNGEHLFEDDDDYNEEEDEEPLSVHDAMIEHARQTEDDTLLRQENETLRHRIAEYVTSEETYRKNALEHEYRVNELNEKQEQNVFLMRLEYETKIEQLTNKTSEQQIEILTLKQMYETMYDEKCHADERINDIRLNEQNLQEKLDKIQMEYDQLLKLNKKPMMFNVITQTEINNEIEQKLEILTKQNNELVDELKRTSNKFNQLQINSNEHEQLFSNEKIKYEKHIKELSRRPSMTCVKLQTDSIQQDDDNKKLKQLQNDIEDYKLKLNGKQMEINCLQFDLNNLKQEMNDRLSLLTTNISNENLNKALSERNQYLNELNTLKNELPDLKQQMIDSFQTKVIIFKEKVKKSLVEKENDYNRKIEQIENEYIDQYEQALEKNRQIVRSLIASKQEEFNAEKVQIIFEYEERLKKFQSQQLSDNDRRILEQKIDELTRANDKCSQYITKREHEHRQREKGSLNLQQFDETKRKYNDEIHRLYDQIAKQNQQQILLIDEHQKQIEQLKNTYDRRYRILLDEWKIYNNDLHDNNTKLKTKLKEYEKTIVQLRYHIINLQIEYLQNGGNSNKILQFTNEIK</sequence>
<comment type="caution">
    <text evidence="3">The sequence shown here is derived from an EMBL/GenBank/DDBJ whole genome shotgun (WGS) entry which is preliminary data.</text>
</comment>
<evidence type="ECO:0000313" key="9">
    <source>
        <dbReference type="EMBL" id="CAF3797112.1"/>
    </source>
</evidence>
<dbReference type="EMBL" id="CAJOBG010000037">
    <property type="protein sequence ID" value="CAF3742522.1"/>
    <property type="molecule type" value="Genomic_DNA"/>
</dbReference>
<dbReference type="EMBL" id="CAJOBI010000133">
    <property type="protein sequence ID" value="CAF3797112.1"/>
    <property type="molecule type" value="Genomic_DNA"/>
</dbReference>
<dbReference type="Proteomes" id="UP000681720">
    <property type="component" value="Unassembled WGS sequence"/>
</dbReference>
<proteinExistence type="predicted"/>
<feature type="region of interest" description="Disordered" evidence="2">
    <location>
        <begin position="53"/>
        <end position="79"/>
    </location>
</feature>
<dbReference type="OrthoDB" id="10016287at2759"/>
<dbReference type="Proteomes" id="UP000663856">
    <property type="component" value="Unassembled WGS sequence"/>
</dbReference>
<protein>
    <submittedName>
        <fullName evidence="3">Uncharacterized protein</fullName>
    </submittedName>
</protein>
<gene>
    <name evidence="8" type="ORF">BYL167_LOCUS32</name>
    <name evidence="4" type="ORF">CJN711_LOCUS39005</name>
    <name evidence="10" type="ORF">GIL414_LOCUS2237</name>
    <name evidence="3" type="ORF">KQP761_LOCUS4068</name>
    <name evidence="6" type="ORF">MBJ925_LOCUS32797</name>
    <name evidence="7" type="ORF">OVN521_LOCUS649</name>
    <name evidence="9" type="ORF">SMN809_LOCUS964</name>
    <name evidence="5" type="ORF">WKI299_LOCUS15592</name>
</gene>
<evidence type="ECO:0000313" key="6">
    <source>
        <dbReference type="EMBL" id="CAF2158926.1"/>
    </source>
</evidence>
<evidence type="ECO:0000313" key="12">
    <source>
        <dbReference type="Proteomes" id="UP000663866"/>
    </source>
</evidence>
<name>A0A815CQE1_9BILA</name>
<dbReference type="Proteomes" id="UP000681967">
    <property type="component" value="Unassembled WGS sequence"/>
</dbReference>
<feature type="coiled-coil region" evidence="1">
    <location>
        <begin position="147"/>
        <end position="273"/>
    </location>
</feature>
<evidence type="ECO:0000313" key="3">
    <source>
        <dbReference type="EMBL" id="CAF1286830.1"/>
    </source>
</evidence>
<dbReference type="EMBL" id="CAJNRE010017973">
    <property type="protein sequence ID" value="CAF2158926.1"/>
    <property type="molecule type" value="Genomic_DNA"/>
</dbReference>
<dbReference type="EMBL" id="CAJNOV010019141">
    <property type="protein sequence ID" value="CAF1628156.1"/>
    <property type="molecule type" value="Genomic_DNA"/>
</dbReference>
<organism evidence="3 11">
    <name type="scientific">Rotaria magnacalcarata</name>
    <dbReference type="NCBI Taxonomy" id="392030"/>
    <lineage>
        <taxon>Eukaryota</taxon>
        <taxon>Metazoa</taxon>
        <taxon>Spiralia</taxon>
        <taxon>Gnathifera</taxon>
        <taxon>Rotifera</taxon>
        <taxon>Eurotatoria</taxon>
        <taxon>Bdelloidea</taxon>
        <taxon>Philodinida</taxon>
        <taxon>Philodinidae</taxon>
        <taxon>Rotaria</taxon>
    </lineage>
</organism>
<evidence type="ECO:0000313" key="7">
    <source>
        <dbReference type="EMBL" id="CAF3742522.1"/>
    </source>
</evidence>
<dbReference type="Proteomes" id="UP000663824">
    <property type="component" value="Unassembled WGS sequence"/>
</dbReference>
<evidence type="ECO:0000313" key="8">
    <source>
        <dbReference type="EMBL" id="CAF3745255.1"/>
    </source>
</evidence>